<accession>A0A8W8JKM1</accession>
<feature type="transmembrane region" description="Helical" evidence="2">
    <location>
        <begin position="186"/>
        <end position="204"/>
    </location>
</feature>
<dbReference type="AlphaFoldDB" id="A0A8W8JKM1"/>
<evidence type="ECO:0000256" key="1">
    <source>
        <dbReference type="SAM" id="Coils"/>
    </source>
</evidence>
<dbReference type="Proteomes" id="UP000005408">
    <property type="component" value="Unassembled WGS sequence"/>
</dbReference>
<protein>
    <submittedName>
        <fullName evidence="3">Uncharacterized protein</fullName>
    </submittedName>
</protein>
<feature type="coiled-coil region" evidence="1">
    <location>
        <begin position="74"/>
        <end position="142"/>
    </location>
</feature>
<name>A0A8W8JKM1_MAGGI</name>
<organism evidence="3 4">
    <name type="scientific">Magallana gigas</name>
    <name type="common">Pacific oyster</name>
    <name type="synonym">Crassostrea gigas</name>
    <dbReference type="NCBI Taxonomy" id="29159"/>
    <lineage>
        <taxon>Eukaryota</taxon>
        <taxon>Metazoa</taxon>
        <taxon>Spiralia</taxon>
        <taxon>Lophotrochozoa</taxon>
        <taxon>Mollusca</taxon>
        <taxon>Bivalvia</taxon>
        <taxon>Autobranchia</taxon>
        <taxon>Pteriomorphia</taxon>
        <taxon>Ostreida</taxon>
        <taxon>Ostreoidea</taxon>
        <taxon>Ostreidae</taxon>
        <taxon>Magallana</taxon>
    </lineage>
</organism>
<evidence type="ECO:0000256" key="2">
    <source>
        <dbReference type="SAM" id="Phobius"/>
    </source>
</evidence>
<sequence>KETELATLQQQYRILYQTHLSLQTKLLESETKTINIAMQRASSVEIAEASEKPIIPEKTRVTMTTAETSEADEIKLLRSKLQETELVRERLNDQHLALEKSLRMEQEQRQQLEETLNTMQEQAKLTAENREFQIQMEEEDDRILESSPMLMRSEAGYTQRVCNWLRVRRRNLNRVMRMRPGIRKIIWGYFILLHILVFGCMFGLL</sequence>
<keyword evidence="1" id="KW-0175">Coiled coil</keyword>
<keyword evidence="2" id="KW-1133">Transmembrane helix</keyword>
<keyword evidence="2" id="KW-0812">Transmembrane</keyword>
<dbReference type="EnsemblMetazoa" id="G19722.3">
    <property type="protein sequence ID" value="G19722.3:cds"/>
    <property type="gene ID" value="G19722"/>
</dbReference>
<keyword evidence="2" id="KW-0472">Membrane</keyword>
<proteinExistence type="predicted"/>
<evidence type="ECO:0000313" key="4">
    <source>
        <dbReference type="Proteomes" id="UP000005408"/>
    </source>
</evidence>
<evidence type="ECO:0000313" key="3">
    <source>
        <dbReference type="EnsemblMetazoa" id="G19722.3:cds"/>
    </source>
</evidence>
<reference evidence="3" key="1">
    <citation type="submission" date="2022-08" db="UniProtKB">
        <authorList>
            <consortium name="EnsemblMetazoa"/>
        </authorList>
    </citation>
    <scope>IDENTIFICATION</scope>
    <source>
        <strain evidence="3">05x7-T-G4-1.051#20</strain>
    </source>
</reference>
<keyword evidence="4" id="KW-1185">Reference proteome</keyword>